<dbReference type="SUPFAM" id="SSF53067">
    <property type="entry name" value="Actin-like ATPase domain"/>
    <property type="match status" value="1"/>
</dbReference>
<organism evidence="6 7">
    <name type="scientific">Thermodesulfobacterium commune DSM 2178</name>
    <dbReference type="NCBI Taxonomy" id="289377"/>
    <lineage>
        <taxon>Bacteria</taxon>
        <taxon>Pseudomonadati</taxon>
        <taxon>Thermodesulfobacteriota</taxon>
        <taxon>Thermodesulfobacteria</taxon>
        <taxon>Thermodesulfobacteriales</taxon>
        <taxon>Thermodesulfobacteriaceae</taxon>
        <taxon>Thermodesulfobacterium</taxon>
    </lineage>
</organism>
<evidence type="ECO:0000313" key="7">
    <source>
        <dbReference type="Proteomes" id="UP000028481"/>
    </source>
</evidence>
<dbReference type="GO" id="GO:0051536">
    <property type="term" value="F:iron-sulfur cluster binding"/>
    <property type="evidence" value="ECO:0007669"/>
    <property type="project" value="UniProtKB-KW"/>
</dbReference>
<keyword evidence="2" id="KW-0479">Metal-binding</keyword>
<dbReference type="NCBIfam" id="TIGR00241">
    <property type="entry name" value="CoA_E_activ"/>
    <property type="match status" value="1"/>
</dbReference>
<dbReference type="KEGG" id="tcm:HL41_03755"/>
<dbReference type="AlphaFoldDB" id="A0A075WZ55"/>
<evidence type="ECO:0000313" key="6">
    <source>
        <dbReference type="EMBL" id="AIH03962.1"/>
    </source>
</evidence>
<dbReference type="Gene3D" id="3.30.420.40">
    <property type="match status" value="2"/>
</dbReference>
<dbReference type="InterPro" id="IPR008275">
    <property type="entry name" value="CoA_E_activase_dom"/>
</dbReference>
<dbReference type="GO" id="GO:0046872">
    <property type="term" value="F:metal ion binding"/>
    <property type="evidence" value="ECO:0007669"/>
    <property type="project" value="UniProtKB-KW"/>
</dbReference>
<dbReference type="Proteomes" id="UP000028481">
    <property type="component" value="Chromosome"/>
</dbReference>
<keyword evidence="3" id="KW-0408">Iron</keyword>
<name>A0A075WZ55_9BACT</name>
<reference evidence="6 7" key="1">
    <citation type="journal article" date="2015" name="Genome Announc.">
        <title>Genome Sequence of a Sulfate-Reducing Thermophilic Bacterium, Thermodesulfobacterium commune DSM 2178T (Phylum Thermodesulfobacteria).</title>
        <authorList>
            <person name="Bhatnagar S."/>
            <person name="Badger J.H."/>
            <person name="Madupu R."/>
            <person name="Khouri H.M."/>
            <person name="O'Connor E.M."/>
            <person name="Robb F.T."/>
            <person name="Ward N.L."/>
            <person name="Eisen J.A."/>
        </authorList>
    </citation>
    <scope>NUCLEOTIDE SEQUENCE [LARGE SCALE GENOMIC DNA]</scope>
    <source>
        <strain evidence="6 7">DSM 2178</strain>
    </source>
</reference>
<sequence>MRILGLDVGSTYIKVALFENERLTLLERDKTSYQPLERCLQYINKYQPDQIVATGYGRNLINNKLPNCITLSEIKAFAMGAHFIHPKVRTILDIGGQDTKVIGLDEEGKVVKFEMNDRCSAGTGRFLEIMCKALGYEIEELNQLDLDDEVKVKISSLCTVFAESEVISLIAQGVPREEILKSVHFAVVQKVVSMLKRTNVIEDFVFAGGCSQNQILKKFLEKQLKTKVITLDESPFLGAIGAGIFGISQIKR</sequence>
<gene>
    <name evidence="6" type="ORF">HL41_03755</name>
</gene>
<dbReference type="HOGENOM" id="CLU_066597_0_0_0"/>
<dbReference type="RefSeq" id="WP_038060334.1">
    <property type="nucleotide sequence ID" value="NZ_CP008796.1"/>
</dbReference>
<keyword evidence="7" id="KW-1185">Reference proteome</keyword>
<accession>A0A075WZ55</accession>
<dbReference type="EMBL" id="CP008796">
    <property type="protein sequence ID" value="AIH03962.1"/>
    <property type="molecule type" value="Genomic_DNA"/>
</dbReference>
<evidence type="ECO:0000259" key="5">
    <source>
        <dbReference type="Pfam" id="PF01869"/>
    </source>
</evidence>
<evidence type="ECO:0000256" key="3">
    <source>
        <dbReference type="ARBA" id="ARBA00023004"/>
    </source>
</evidence>
<dbReference type="PANTHER" id="PTHR32329:SF8">
    <property type="entry name" value="ACTIVATOR OF (R)-2-HYDROXYGLUTARYL-COA DEHYDRATASE"/>
    <property type="match status" value="1"/>
</dbReference>
<dbReference type="InterPro" id="IPR043129">
    <property type="entry name" value="ATPase_NBD"/>
</dbReference>
<protein>
    <submittedName>
        <fullName evidence="6">Activase</fullName>
    </submittedName>
</protein>
<evidence type="ECO:0000256" key="4">
    <source>
        <dbReference type="ARBA" id="ARBA00023014"/>
    </source>
</evidence>
<keyword evidence="4" id="KW-0411">Iron-sulfur</keyword>
<proteinExistence type="predicted"/>
<evidence type="ECO:0000256" key="1">
    <source>
        <dbReference type="ARBA" id="ARBA00001966"/>
    </source>
</evidence>
<dbReference type="InterPro" id="IPR002731">
    <property type="entry name" value="ATPase_BadF"/>
</dbReference>
<feature type="domain" description="ATPase BadF/BadG/BcrA/BcrD type" evidence="5">
    <location>
        <begin position="4"/>
        <end position="246"/>
    </location>
</feature>
<evidence type="ECO:0000256" key="2">
    <source>
        <dbReference type="ARBA" id="ARBA00022723"/>
    </source>
</evidence>
<dbReference type="PaxDb" id="289377-HL41_03755"/>
<dbReference type="eggNOG" id="COG1924">
    <property type="taxonomic scope" value="Bacteria"/>
</dbReference>
<dbReference type="CDD" id="cd24036">
    <property type="entry name" value="ASKHA_NBD_BcrAD_BadFG_HgdC_HadI"/>
    <property type="match status" value="1"/>
</dbReference>
<dbReference type="InterPro" id="IPR051805">
    <property type="entry name" value="Dehydratase_Activator_Redct"/>
</dbReference>
<dbReference type="Pfam" id="PF01869">
    <property type="entry name" value="BcrAD_BadFG"/>
    <property type="match status" value="1"/>
</dbReference>
<dbReference type="OrthoDB" id="9778513at2"/>
<dbReference type="PANTHER" id="PTHR32329">
    <property type="entry name" value="BIFUNCTIONAL PROTEIN [INCLUDES 2-HYDROXYACYL-COA DEHYDRATASE (N-TER) AND ITS ACTIVATOR DOMAIN (C_TERM)-RELATED"/>
    <property type="match status" value="1"/>
</dbReference>
<comment type="cofactor">
    <cofactor evidence="1">
        <name>[4Fe-4S] cluster</name>
        <dbReference type="ChEBI" id="CHEBI:49883"/>
    </cofactor>
</comment>